<dbReference type="GO" id="GO:0004175">
    <property type="term" value="F:endopeptidase activity"/>
    <property type="evidence" value="ECO:0007669"/>
    <property type="project" value="TreeGrafter"/>
</dbReference>
<evidence type="ECO:0000256" key="4">
    <source>
        <dbReference type="ARBA" id="ARBA00022729"/>
    </source>
</evidence>
<dbReference type="SUPFAM" id="SSF57440">
    <property type="entry name" value="Kringle-like"/>
    <property type="match status" value="1"/>
</dbReference>
<evidence type="ECO:0000256" key="1">
    <source>
        <dbReference type="ARBA" id="ARBA00004613"/>
    </source>
</evidence>
<dbReference type="Proteomes" id="UP000694382">
    <property type="component" value="Chromosome 3"/>
</dbReference>
<evidence type="ECO:0000313" key="9">
    <source>
        <dbReference type="Proteomes" id="UP000694382"/>
    </source>
</evidence>
<comment type="subcellular location">
    <subcellularLocation>
        <location evidence="1">Secreted</location>
    </subcellularLocation>
</comment>
<name>A0A8C3N627_GEOPR</name>
<dbReference type="PANTHER" id="PTHR24261:SF7">
    <property type="entry name" value="KRINGLE DOMAIN-CONTAINING PROTEIN"/>
    <property type="match status" value="1"/>
</dbReference>
<reference evidence="8" key="1">
    <citation type="submission" date="2020-02" db="EMBL/GenBank/DDBJ databases">
        <authorList>
            <person name="Enbody D E."/>
            <person name="Pettersson E M."/>
        </authorList>
    </citation>
    <scope>NUCLEOTIDE SEQUENCE [LARGE SCALE GENOMIC DNA]</scope>
</reference>
<keyword evidence="2" id="KW-0964">Secreted</keyword>
<evidence type="ECO:0000313" key="8">
    <source>
        <dbReference type="Ensembl" id="ENSCPVP00000015223.2"/>
    </source>
</evidence>
<dbReference type="FunFam" id="2.40.20.10:FF:000002">
    <property type="entry name" value="Hepatocyte growth factor"/>
    <property type="match status" value="1"/>
</dbReference>
<accession>A0A8U8CI01</accession>
<dbReference type="PROSITE" id="PS00021">
    <property type="entry name" value="KRINGLE_1"/>
    <property type="match status" value="1"/>
</dbReference>
<dbReference type="Ensembl" id="ENSCPVT00000015897.2">
    <property type="protein sequence ID" value="ENSCPVP00000015223.2"/>
    <property type="gene ID" value="ENSCPVG00000011140.2"/>
</dbReference>
<keyword evidence="5" id="KW-0677">Repeat</keyword>
<dbReference type="InterPro" id="IPR013806">
    <property type="entry name" value="Kringle-like"/>
</dbReference>
<keyword evidence="4" id="KW-0732">Signal</keyword>
<evidence type="ECO:0000256" key="7">
    <source>
        <dbReference type="PROSITE-ProRule" id="PRU00121"/>
    </source>
</evidence>
<dbReference type="InterPro" id="IPR038178">
    <property type="entry name" value="Kringle_sf"/>
</dbReference>
<proteinExistence type="predicted"/>
<keyword evidence="3 7" id="KW-0420">Kringle</keyword>
<keyword evidence="6" id="KW-1015">Disulfide bond</keyword>
<dbReference type="PRINTS" id="PR00018">
    <property type="entry name" value="KRINGLE"/>
</dbReference>
<evidence type="ECO:0000256" key="2">
    <source>
        <dbReference type="ARBA" id="ARBA00022525"/>
    </source>
</evidence>
<evidence type="ECO:0000256" key="5">
    <source>
        <dbReference type="ARBA" id="ARBA00022737"/>
    </source>
</evidence>
<dbReference type="InterPro" id="IPR050759">
    <property type="entry name" value="Serine_protease_kringle"/>
</dbReference>
<reference evidence="8" key="2">
    <citation type="submission" date="2025-08" db="UniProtKB">
        <authorList>
            <consortium name="Ensembl"/>
        </authorList>
    </citation>
    <scope>IDENTIFICATION</scope>
</reference>
<keyword evidence="9" id="KW-1185">Reference proteome</keyword>
<dbReference type="PANTHER" id="PTHR24261">
    <property type="entry name" value="PLASMINOGEN-RELATED"/>
    <property type="match status" value="1"/>
</dbReference>
<dbReference type="InterPro" id="IPR000001">
    <property type="entry name" value="Kringle"/>
</dbReference>
<evidence type="ECO:0000256" key="6">
    <source>
        <dbReference type="ARBA" id="ARBA00023157"/>
    </source>
</evidence>
<sequence length="131" mass="14899">MICILCLGIPLEQYLGEGIGTDYRGTEAKTQRGIPCQKWAEKIPHKPNYTPEKHPNAGLEENYCRNPDADENGPWCYTTDPAMRFDYCAIPESACRQPHCYTWLLLTPKFLSMFNVQLSREGSEGELLPQS</sequence>
<dbReference type="Gene3D" id="2.40.20.10">
    <property type="entry name" value="Plasminogen Kringle 4"/>
    <property type="match status" value="1"/>
</dbReference>
<dbReference type="GO" id="GO:0005615">
    <property type="term" value="C:extracellular space"/>
    <property type="evidence" value="ECO:0007669"/>
    <property type="project" value="TreeGrafter"/>
</dbReference>
<dbReference type="GO" id="GO:0005102">
    <property type="term" value="F:signaling receptor binding"/>
    <property type="evidence" value="ECO:0007669"/>
    <property type="project" value="TreeGrafter"/>
</dbReference>
<dbReference type="Pfam" id="PF00051">
    <property type="entry name" value="Kringle"/>
    <property type="match status" value="1"/>
</dbReference>
<dbReference type="AlphaFoldDB" id="A0A8C3N627"/>
<dbReference type="SMART" id="SM00130">
    <property type="entry name" value="KR"/>
    <property type="match status" value="1"/>
</dbReference>
<reference evidence="8" key="3">
    <citation type="submission" date="2025-09" db="UniProtKB">
        <authorList>
            <consortium name="Ensembl"/>
        </authorList>
    </citation>
    <scope>IDENTIFICATION</scope>
</reference>
<dbReference type="CDD" id="cd00108">
    <property type="entry name" value="KR"/>
    <property type="match status" value="1"/>
</dbReference>
<accession>A0A8C3N627</accession>
<dbReference type="InterPro" id="IPR018056">
    <property type="entry name" value="Kringle_CS"/>
</dbReference>
<evidence type="ECO:0000256" key="3">
    <source>
        <dbReference type="ARBA" id="ARBA00022572"/>
    </source>
</evidence>
<protein>
    <submittedName>
        <fullName evidence="8">Uncharacterized protein</fullName>
    </submittedName>
</protein>
<organism evidence="8 9">
    <name type="scientific">Geospiza parvula</name>
    <name type="common">Small tree-finch</name>
    <name type="synonym">Camarhynchus parvulus</name>
    <dbReference type="NCBI Taxonomy" id="87175"/>
    <lineage>
        <taxon>Eukaryota</taxon>
        <taxon>Metazoa</taxon>
        <taxon>Chordata</taxon>
        <taxon>Craniata</taxon>
        <taxon>Vertebrata</taxon>
        <taxon>Euteleostomi</taxon>
        <taxon>Archelosauria</taxon>
        <taxon>Archosauria</taxon>
        <taxon>Dinosauria</taxon>
        <taxon>Saurischia</taxon>
        <taxon>Theropoda</taxon>
        <taxon>Coelurosauria</taxon>
        <taxon>Aves</taxon>
        <taxon>Neognathae</taxon>
        <taxon>Neoaves</taxon>
        <taxon>Telluraves</taxon>
        <taxon>Australaves</taxon>
        <taxon>Passeriformes</taxon>
        <taxon>Thraupidae</taxon>
        <taxon>Camarhynchus</taxon>
    </lineage>
</organism>
<comment type="caution">
    <text evidence="7">Lacks conserved residue(s) required for the propagation of feature annotation.</text>
</comment>
<dbReference type="PROSITE" id="PS50070">
    <property type="entry name" value="KRINGLE_2"/>
    <property type="match status" value="1"/>
</dbReference>